<protein>
    <recommendedName>
        <fullName evidence="1">HTH cro/C1-type domain-containing protein</fullName>
    </recommendedName>
</protein>
<dbReference type="Gene3D" id="1.10.260.40">
    <property type="entry name" value="lambda repressor-like DNA-binding domains"/>
    <property type="match status" value="1"/>
</dbReference>
<dbReference type="EMBL" id="MBTG01000023">
    <property type="protein sequence ID" value="OPH53389.1"/>
    <property type="molecule type" value="Genomic_DNA"/>
</dbReference>
<proteinExistence type="predicted"/>
<comment type="caution">
    <text evidence="2">The sequence shown here is derived from an EMBL/GenBank/DDBJ whole genome shotgun (WGS) entry which is preliminary data.</text>
</comment>
<dbReference type="InterPro" id="IPR010982">
    <property type="entry name" value="Lambda_DNA-bd_dom_sf"/>
</dbReference>
<dbReference type="GO" id="GO:0003677">
    <property type="term" value="F:DNA binding"/>
    <property type="evidence" value="ECO:0007669"/>
    <property type="project" value="InterPro"/>
</dbReference>
<dbReference type="STRING" id="1469647.BC351_05865"/>
<feature type="domain" description="HTH cro/C1-type" evidence="1">
    <location>
        <begin position="39"/>
        <end position="94"/>
    </location>
</feature>
<reference evidence="3" key="1">
    <citation type="submission" date="2016-07" db="EMBL/GenBank/DDBJ databases">
        <authorList>
            <person name="Florea S."/>
            <person name="Webb J.S."/>
            <person name="Jaromczyk J."/>
            <person name="Schardl C.L."/>
        </authorList>
    </citation>
    <scope>NUCLEOTIDE SEQUENCE [LARGE SCALE GENOMIC DNA]</scope>
    <source>
        <strain evidence="3">CY1</strain>
    </source>
</reference>
<evidence type="ECO:0000313" key="2">
    <source>
        <dbReference type="EMBL" id="OPH53389.1"/>
    </source>
</evidence>
<dbReference type="InterPro" id="IPR001387">
    <property type="entry name" value="Cro/C1-type_HTH"/>
</dbReference>
<dbReference type="Proteomes" id="UP000190626">
    <property type="component" value="Unassembled WGS sequence"/>
</dbReference>
<dbReference type="CDD" id="cd00093">
    <property type="entry name" value="HTH_XRE"/>
    <property type="match status" value="1"/>
</dbReference>
<dbReference type="SUPFAM" id="SSF47413">
    <property type="entry name" value="lambda repressor-like DNA-binding domains"/>
    <property type="match status" value="1"/>
</dbReference>
<dbReference type="PROSITE" id="PS50943">
    <property type="entry name" value="HTH_CROC1"/>
    <property type="match status" value="1"/>
</dbReference>
<dbReference type="Pfam" id="PF01381">
    <property type="entry name" value="HTH_3"/>
    <property type="match status" value="1"/>
</dbReference>
<gene>
    <name evidence="2" type="ORF">BC351_05865</name>
</gene>
<evidence type="ECO:0000313" key="3">
    <source>
        <dbReference type="Proteomes" id="UP000190626"/>
    </source>
</evidence>
<organism evidence="2 3">
    <name type="scientific">Paenibacillus ferrarius</name>
    <dbReference type="NCBI Taxonomy" id="1469647"/>
    <lineage>
        <taxon>Bacteria</taxon>
        <taxon>Bacillati</taxon>
        <taxon>Bacillota</taxon>
        <taxon>Bacilli</taxon>
        <taxon>Bacillales</taxon>
        <taxon>Paenibacillaceae</taxon>
        <taxon>Paenibacillus</taxon>
    </lineage>
</organism>
<sequence>MTKKLGQDYADFLKEAKEIPEVREYLNSFSVIIGDLVMARRIQLGWSQKELAEAAGTTQPRISQIEAAYDGVKMGTINKVFRALGLAQINPGYREDAAGTELALKY</sequence>
<dbReference type="SMART" id="SM00530">
    <property type="entry name" value="HTH_XRE"/>
    <property type="match status" value="1"/>
</dbReference>
<dbReference type="RefSeq" id="WP_079415455.1">
    <property type="nucleotide sequence ID" value="NZ_MBTG01000023.1"/>
</dbReference>
<keyword evidence="3" id="KW-1185">Reference proteome</keyword>
<accession>A0A1V4HG51</accession>
<evidence type="ECO:0000259" key="1">
    <source>
        <dbReference type="PROSITE" id="PS50943"/>
    </source>
</evidence>
<name>A0A1V4HG51_9BACL</name>
<dbReference type="AlphaFoldDB" id="A0A1V4HG51"/>